<dbReference type="Proteomes" id="UP000655225">
    <property type="component" value="Unassembled WGS sequence"/>
</dbReference>
<dbReference type="GO" id="GO:0005634">
    <property type="term" value="C:nucleus"/>
    <property type="evidence" value="ECO:0007669"/>
    <property type="project" value="UniProtKB-SubCell"/>
</dbReference>
<keyword evidence="3" id="KW-0221">Differentiation</keyword>
<accession>A0A834ZG61</accession>
<evidence type="ECO:0000256" key="4">
    <source>
        <dbReference type="ARBA" id="ARBA00023015"/>
    </source>
</evidence>
<dbReference type="PANTHER" id="PTHR31496:SF25">
    <property type="entry name" value="TRANSCRIPTION FACTOR KAN3-RELATED"/>
    <property type="match status" value="1"/>
</dbReference>
<dbReference type="FunFam" id="1.10.10.60:FF:000002">
    <property type="entry name" value="Myb family transcription factor"/>
    <property type="match status" value="1"/>
</dbReference>
<name>A0A834ZG61_TETSI</name>
<keyword evidence="5" id="KW-0804">Transcription</keyword>
<dbReference type="PANTHER" id="PTHR31496">
    <property type="entry name" value="TRANSCRIPTION FACTOR KAN2-RELATED"/>
    <property type="match status" value="1"/>
</dbReference>
<evidence type="ECO:0000259" key="8">
    <source>
        <dbReference type="Pfam" id="PF00249"/>
    </source>
</evidence>
<organism evidence="9 10">
    <name type="scientific">Tetracentron sinense</name>
    <name type="common">Spur-leaf</name>
    <dbReference type="NCBI Taxonomy" id="13715"/>
    <lineage>
        <taxon>Eukaryota</taxon>
        <taxon>Viridiplantae</taxon>
        <taxon>Streptophyta</taxon>
        <taxon>Embryophyta</taxon>
        <taxon>Tracheophyta</taxon>
        <taxon>Spermatophyta</taxon>
        <taxon>Magnoliopsida</taxon>
        <taxon>Trochodendrales</taxon>
        <taxon>Trochodendraceae</taxon>
        <taxon>Tetracentron</taxon>
    </lineage>
</organism>
<dbReference type="OrthoDB" id="551907at2759"/>
<comment type="subcellular location">
    <subcellularLocation>
        <location evidence="1">Nucleus</location>
    </subcellularLocation>
</comment>
<evidence type="ECO:0000256" key="1">
    <source>
        <dbReference type="ARBA" id="ARBA00004123"/>
    </source>
</evidence>
<comment type="caution">
    <text evidence="9">The sequence shown here is derived from an EMBL/GenBank/DDBJ whole genome shotgun (WGS) entry which is preliminary data.</text>
</comment>
<evidence type="ECO:0000256" key="7">
    <source>
        <dbReference type="SAM" id="MobiDB-lite"/>
    </source>
</evidence>
<dbReference type="InterPro" id="IPR009057">
    <property type="entry name" value="Homeodomain-like_sf"/>
</dbReference>
<keyword evidence="2" id="KW-0217">Developmental protein</keyword>
<sequence>MFLSSNPMKTPTPLPDLSLQISPPTISDCEAKEVGYDGLMRKTFYGDISSTTDCDSSESDARHEQGFLHLERGFNLPDHADAEPMLCLGFKTIPLDPPPLQLQRNLYNFNQPQIYGREFKRNSRIVNGGRRSTRAPRMRWTTALHTHFVHAVELLGGHERATPKSVLELMNVKDLTLAHVKSHLQMYRTVRSTDKGAGQEKRDMDLIQRTTNEVDGGLSPVKKLIPSFFINPPPKSPRGSWSSIETNTCSPSTQENAMTHSHHKPNDFIHEKIKMEGHGAALHATHNDDDKLCLSSLASSHVLPSLEFTLGRQSFENGIC</sequence>
<evidence type="ECO:0000256" key="3">
    <source>
        <dbReference type="ARBA" id="ARBA00022782"/>
    </source>
</evidence>
<reference evidence="9 10" key="1">
    <citation type="submission" date="2020-04" db="EMBL/GenBank/DDBJ databases">
        <title>Plant Genome Project.</title>
        <authorList>
            <person name="Zhang R.-G."/>
        </authorList>
    </citation>
    <scope>NUCLEOTIDE SEQUENCE [LARGE SCALE GENOMIC DNA]</scope>
    <source>
        <strain evidence="9">YNK0</strain>
        <tissue evidence="9">Leaf</tissue>
    </source>
</reference>
<dbReference type="GO" id="GO:0006355">
    <property type="term" value="P:regulation of DNA-templated transcription"/>
    <property type="evidence" value="ECO:0007669"/>
    <property type="project" value="InterPro"/>
</dbReference>
<dbReference type="Pfam" id="PF00249">
    <property type="entry name" value="Myb_DNA-binding"/>
    <property type="match status" value="1"/>
</dbReference>
<protein>
    <recommendedName>
        <fullName evidence="8">Myb-like domain-containing protein</fullName>
    </recommendedName>
</protein>
<dbReference type="InterPro" id="IPR001005">
    <property type="entry name" value="SANT/Myb"/>
</dbReference>
<keyword evidence="10" id="KW-1185">Reference proteome</keyword>
<dbReference type="InterPro" id="IPR044847">
    <property type="entry name" value="KAN_fam"/>
</dbReference>
<dbReference type="InterPro" id="IPR006447">
    <property type="entry name" value="Myb_dom_plants"/>
</dbReference>
<dbReference type="EMBL" id="JABCRI010000006">
    <property type="protein sequence ID" value="KAF8405105.1"/>
    <property type="molecule type" value="Genomic_DNA"/>
</dbReference>
<dbReference type="Gene3D" id="1.10.10.60">
    <property type="entry name" value="Homeodomain-like"/>
    <property type="match status" value="1"/>
</dbReference>
<evidence type="ECO:0000256" key="6">
    <source>
        <dbReference type="ARBA" id="ARBA00023242"/>
    </source>
</evidence>
<dbReference type="OMA" id="HATHNDD"/>
<keyword evidence="6" id="KW-0539">Nucleus</keyword>
<dbReference type="SUPFAM" id="SSF46689">
    <property type="entry name" value="Homeodomain-like"/>
    <property type="match status" value="1"/>
</dbReference>
<gene>
    <name evidence="9" type="ORF">HHK36_010003</name>
</gene>
<dbReference type="AlphaFoldDB" id="A0A834ZG61"/>
<feature type="region of interest" description="Disordered" evidence="7">
    <location>
        <begin position="236"/>
        <end position="262"/>
    </location>
</feature>
<dbReference type="GO" id="GO:0000976">
    <property type="term" value="F:transcription cis-regulatory region binding"/>
    <property type="evidence" value="ECO:0007669"/>
    <property type="project" value="InterPro"/>
</dbReference>
<proteinExistence type="predicted"/>
<dbReference type="GO" id="GO:0010158">
    <property type="term" value="P:abaxial cell fate specification"/>
    <property type="evidence" value="ECO:0007669"/>
    <property type="project" value="InterPro"/>
</dbReference>
<dbReference type="NCBIfam" id="TIGR01557">
    <property type="entry name" value="myb_SHAQKYF"/>
    <property type="match status" value="1"/>
</dbReference>
<evidence type="ECO:0000256" key="2">
    <source>
        <dbReference type="ARBA" id="ARBA00022473"/>
    </source>
</evidence>
<keyword evidence="4" id="KW-0805">Transcription regulation</keyword>
<evidence type="ECO:0000256" key="5">
    <source>
        <dbReference type="ARBA" id="ARBA00023163"/>
    </source>
</evidence>
<evidence type="ECO:0000313" key="9">
    <source>
        <dbReference type="EMBL" id="KAF8405105.1"/>
    </source>
</evidence>
<feature type="domain" description="Myb-like" evidence="8">
    <location>
        <begin position="137"/>
        <end position="188"/>
    </location>
</feature>
<evidence type="ECO:0000313" key="10">
    <source>
        <dbReference type="Proteomes" id="UP000655225"/>
    </source>
</evidence>
<feature type="compositionally biased region" description="Polar residues" evidence="7">
    <location>
        <begin position="239"/>
        <end position="259"/>
    </location>
</feature>